<protein>
    <submittedName>
        <fullName evidence="2">Uncharacterized protein</fullName>
    </submittedName>
</protein>
<evidence type="ECO:0000313" key="3">
    <source>
        <dbReference type="Proteomes" id="UP000039217"/>
    </source>
</evidence>
<organism evidence="2 3">
    <name type="scientific">Mycobacterium tuberculosis</name>
    <dbReference type="NCBI Taxonomy" id="1773"/>
    <lineage>
        <taxon>Bacteria</taxon>
        <taxon>Bacillati</taxon>
        <taxon>Actinomycetota</taxon>
        <taxon>Actinomycetes</taxon>
        <taxon>Mycobacteriales</taxon>
        <taxon>Mycobacteriaceae</taxon>
        <taxon>Mycobacterium</taxon>
        <taxon>Mycobacterium tuberculosis complex</taxon>
    </lineage>
</organism>
<gene>
    <name evidence="2" type="ORF">ERS007661_03982</name>
</gene>
<evidence type="ECO:0000313" key="2">
    <source>
        <dbReference type="EMBL" id="CNW44814.1"/>
    </source>
</evidence>
<sequence>MGLDEAATGLDGLETLPGAPSQPVGELFDEPRPAGGIEHPADMRLF</sequence>
<feature type="region of interest" description="Disordered" evidence="1">
    <location>
        <begin position="1"/>
        <end position="46"/>
    </location>
</feature>
<dbReference type="AlphaFoldDB" id="A0A655FYL6"/>
<dbReference type="EMBL" id="CQQC01002037">
    <property type="protein sequence ID" value="CNW44814.1"/>
    <property type="molecule type" value="Genomic_DNA"/>
</dbReference>
<evidence type="ECO:0000256" key="1">
    <source>
        <dbReference type="SAM" id="MobiDB-lite"/>
    </source>
</evidence>
<name>A0A655FYL6_MYCTX</name>
<proteinExistence type="predicted"/>
<accession>A0A655FYL6</accession>
<dbReference type="Proteomes" id="UP000039217">
    <property type="component" value="Unassembled WGS sequence"/>
</dbReference>
<reference evidence="2 3" key="1">
    <citation type="submission" date="2015-03" db="EMBL/GenBank/DDBJ databases">
        <authorList>
            <consortium name="Pathogen Informatics"/>
        </authorList>
    </citation>
    <scope>NUCLEOTIDE SEQUENCE [LARGE SCALE GENOMIC DNA]</scope>
    <source>
        <strain evidence="2 3">D00501624</strain>
    </source>
</reference>